<evidence type="ECO:0000256" key="1">
    <source>
        <dbReference type="ARBA" id="ARBA00004123"/>
    </source>
</evidence>
<feature type="domain" description="C2H2-type" evidence="10">
    <location>
        <begin position="518"/>
        <end position="545"/>
    </location>
</feature>
<dbReference type="GO" id="GO:0006355">
    <property type="term" value="P:regulation of DNA-templated transcription"/>
    <property type="evidence" value="ECO:0007669"/>
    <property type="project" value="UniProtKB-ARBA"/>
</dbReference>
<dbReference type="GO" id="GO:0005634">
    <property type="term" value="C:nucleus"/>
    <property type="evidence" value="ECO:0007669"/>
    <property type="project" value="UniProtKB-SubCell"/>
</dbReference>
<evidence type="ECO:0000313" key="12">
    <source>
        <dbReference type="Proteomes" id="UP001233999"/>
    </source>
</evidence>
<keyword evidence="12" id="KW-1185">Reference proteome</keyword>
<dbReference type="SUPFAM" id="SSF57667">
    <property type="entry name" value="beta-beta-alpha zinc fingers"/>
    <property type="match status" value="4"/>
</dbReference>
<feature type="domain" description="C2H2-type" evidence="10">
    <location>
        <begin position="235"/>
        <end position="266"/>
    </location>
</feature>
<organism evidence="11 12">
    <name type="scientific">Diploptera punctata</name>
    <name type="common">Pacific beetle cockroach</name>
    <dbReference type="NCBI Taxonomy" id="6984"/>
    <lineage>
        <taxon>Eukaryota</taxon>
        <taxon>Metazoa</taxon>
        <taxon>Ecdysozoa</taxon>
        <taxon>Arthropoda</taxon>
        <taxon>Hexapoda</taxon>
        <taxon>Insecta</taxon>
        <taxon>Pterygota</taxon>
        <taxon>Neoptera</taxon>
        <taxon>Polyneoptera</taxon>
        <taxon>Dictyoptera</taxon>
        <taxon>Blattodea</taxon>
        <taxon>Blaberoidea</taxon>
        <taxon>Blaberidae</taxon>
        <taxon>Diplopterinae</taxon>
        <taxon>Diploptera</taxon>
    </lineage>
</organism>
<evidence type="ECO:0000256" key="9">
    <source>
        <dbReference type="SAM" id="MobiDB-lite"/>
    </source>
</evidence>
<feature type="compositionally biased region" description="Basic and acidic residues" evidence="9">
    <location>
        <begin position="32"/>
        <end position="55"/>
    </location>
</feature>
<feature type="domain" description="C2H2-type" evidence="10">
    <location>
        <begin position="275"/>
        <end position="303"/>
    </location>
</feature>
<feature type="domain" description="C2H2-type" evidence="10">
    <location>
        <begin position="490"/>
        <end position="517"/>
    </location>
</feature>
<feature type="non-terminal residue" evidence="11">
    <location>
        <position position="654"/>
    </location>
</feature>
<accession>A0AAD8A320</accession>
<dbReference type="Gene3D" id="3.30.160.60">
    <property type="entry name" value="Classic Zinc Finger"/>
    <property type="match status" value="5"/>
</dbReference>
<dbReference type="GO" id="GO:0008270">
    <property type="term" value="F:zinc ion binding"/>
    <property type="evidence" value="ECO:0007669"/>
    <property type="project" value="UniProtKB-KW"/>
</dbReference>
<dbReference type="Proteomes" id="UP001233999">
    <property type="component" value="Unassembled WGS sequence"/>
</dbReference>
<comment type="subcellular location">
    <subcellularLocation>
        <location evidence="1">Nucleus</location>
    </subcellularLocation>
</comment>
<feature type="non-terminal residue" evidence="11">
    <location>
        <position position="1"/>
    </location>
</feature>
<feature type="domain" description="C2H2-type" evidence="10">
    <location>
        <begin position="67"/>
        <end position="94"/>
    </location>
</feature>
<dbReference type="Pfam" id="PF00096">
    <property type="entry name" value="zf-C2H2"/>
    <property type="match status" value="5"/>
</dbReference>
<keyword evidence="2" id="KW-0479">Metal-binding</keyword>
<evidence type="ECO:0000256" key="4">
    <source>
        <dbReference type="ARBA" id="ARBA00022771"/>
    </source>
</evidence>
<sequence>LIGLVQQSFVDPKNWNGVNSVEESLKKEVDWDRNVDDRSTTGESSSDYRHPHEPESLGACEPPERLFACMYCGASFPYQSKLTRHILSHSLETLKYREQVHLHQQQSLVSMAAAGLAPEPLNLMESHFGCRQEMPEPSPHENSAMELDFTTPSAGGPGEVGTSSNVVLCKFCDAQISNHSSRSSTPFQFPFPPFAGSSRQNCSILSLLQQQGLIASPLSEDGGRSSVGPMSGGMFRCGICLAAFPSAWLLEQHTSLQHASHTGTEDGEGGEEKPFKCDQCGQSYRYRSAFLKHREQNHRARLPADKLFTCDVCGMQFRYLKSFKKHRLNHALEKLHSKSPPDLDTFSRVMRNNESSTDFSPRESGRVTAPPTAMVPTTENGSDQVSSSNEAVVSNVTDDLNPCSGSNFERSASVPVSKMEQQNFYNALVKRGAKSDRMSDGEQDETIDSLAFALTMASNGGGEAFRSAQEASLLNLLRLDAAERQRERRFACPFCGKCVRSKENLKLHVRKHTGERPFVCLFCGRAFGGKSDLTRHLRIHTGERPYHCEMCGKCFARADYLSKHLTTHIHSSQRCYGHRLQLESSQLHTPVVQNCRLNASDILQDCCCCRPAGAWRITKVHASLLEECAPPGDIATVHTIIPIHATHVPVNFTG</sequence>
<evidence type="ECO:0000256" key="5">
    <source>
        <dbReference type="ARBA" id="ARBA00022833"/>
    </source>
</evidence>
<feature type="region of interest" description="Disordered" evidence="9">
    <location>
        <begin position="32"/>
        <end position="57"/>
    </location>
</feature>
<comment type="caution">
    <text evidence="11">The sequence shown here is derived from an EMBL/GenBank/DDBJ whole genome shotgun (WGS) entry which is preliminary data.</text>
</comment>
<feature type="domain" description="C2H2-type" evidence="10">
    <location>
        <begin position="308"/>
        <end position="335"/>
    </location>
</feature>
<dbReference type="InterPro" id="IPR013087">
    <property type="entry name" value="Znf_C2H2_type"/>
</dbReference>
<dbReference type="SMART" id="SM00355">
    <property type="entry name" value="ZnF_C2H2"/>
    <property type="match status" value="7"/>
</dbReference>
<keyword evidence="4 8" id="KW-0863">Zinc-finger</keyword>
<reference evidence="11" key="1">
    <citation type="journal article" date="2023" name="IScience">
        <title>Live-bearing cockroach genome reveals convergent evolutionary mechanisms linked to viviparity in insects and beyond.</title>
        <authorList>
            <person name="Fouks B."/>
            <person name="Harrison M.C."/>
            <person name="Mikhailova A.A."/>
            <person name="Marchal E."/>
            <person name="English S."/>
            <person name="Carruthers M."/>
            <person name="Jennings E.C."/>
            <person name="Chiamaka E.L."/>
            <person name="Frigard R.A."/>
            <person name="Pippel M."/>
            <person name="Attardo G.M."/>
            <person name="Benoit J.B."/>
            <person name="Bornberg-Bauer E."/>
            <person name="Tobe S.S."/>
        </authorList>
    </citation>
    <scope>NUCLEOTIDE SEQUENCE</scope>
    <source>
        <strain evidence="11">Stay&amp;Tobe</strain>
    </source>
</reference>
<dbReference type="PANTHER" id="PTHR16515:SF49">
    <property type="entry name" value="GASTRULA ZINC FINGER PROTEIN XLCGF49.1-LIKE-RELATED"/>
    <property type="match status" value="1"/>
</dbReference>
<dbReference type="EMBL" id="JASPKZ010003868">
    <property type="protein sequence ID" value="KAJ9591453.1"/>
    <property type="molecule type" value="Genomic_DNA"/>
</dbReference>
<keyword evidence="6" id="KW-0238">DNA-binding</keyword>
<name>A0AAD8A320_DIPPU</name>
<protein>
    <recommendedName>
        <fullName evidence="10">C2H2-type domain-containing protein</fullName>
    </recommendedName>
</protein>
<keyword evidence="7" id="KW-0539">Nucleus</keyword>
<evidence type="ECO:0000256" key="2">
    <source>
        <dbReference type="ARBA" id="ARBA00022723"/>
    </source>
</evidence>
<evidence type="ECO:0000256" key="7">
    <source>
        <dbReference type="ARBA" id="ARBA00023242"/>
    </source>
</evidence>
<dbReference type="InterPro" id="IPR036236">
    <property type="entry name" value="Znf_C2H2_sf"/>
</dbReference>
<keyword evidence="5" id="KW-0862">Zinc</keyword>
<proteinExistence type="predicted"/>
<dbReference type="PROSITE" id="PS50157">
    <property type="entry name" value="ZINC_FINGER_C2H2_2"/>
    <property type="match status" value="7"/>
</dbReference>
<evidence type="ECO:0000256" key="6">
    <source>
        <dbReference type="ARBA" id="ARBA00023125"/>
    </source>
</evidence>
<dbReference type="FunFam" id="3.30.160.60:FF:001448">
    <property type="entry name" value="Zinc finger and BTB domain containing 7a"/>
    <property type="match status" value="1"/>
</dbReference>
<evidence type="ECO:0000259" key="10">
    <source>
        <dbReference type="PROSITE" id="PS50157"/>
    </source>
</evidence>
<gene>
    <name evidence="11" type="ORF">L9F63_002059</name>
</gene>
<evidence type="ECO:0000256" key="8">
    <source>
        <dbReference type="PROSITE-ProRule" id="PRU00042"/>
    </source>
</evidence>
<feature type="domain" description="C2H2-type" evidence="10">
    <location>
        <begin position="546"/>
        <end position="575"/>
    </location>
</feature>
<reference evidence="11" key="2">
    <citation type="submission" date="2023-05" db="EMBL/GenBank/DDBJ databases">
        <authorList>
            <person name="Fouks B."/>
        </authorList>
    </citation>
    <scope>NUCLEOTIDE SEQUENCE</scope>
    <source>
        <strain evidence="11">Stay&amp;Tobe</strain>
        <tissue evidence="11">Testes</tissue>
    </source>
</reference>
<evidence type="ECO:0000256" key="3">
    <source>
        <dbReference type="ARBA" id="ARBA00022737"/>
    </source>
</evidence>
<dbReference type="FunFam" id="3.30.160.60:FF:000100">
    <property type="entry name" value="Zinc finger 45-like"/>
    <property type="match status" value="1"/>
</dbReference>
<feature type="compositionally biased region" description="Low complexity" evidence="9">
    <location>
        <begin position="367"/>
        <end position="378"/>
    </location>
</feature>
<evidence type="ECO:0000313" key="11">
    <source>
        <dbReference type="EMBL" id="KAJ9591453.1"/>
    </source>
</evidence>
<dbReference type="FunFam" id="3.30.160.60:FF:002343">
    <property type="entry name" value="Zinc finger protein 33A"/>
    <property type="match status" value="1"/>
</dbReference>
<feature type="region of interest" description="Disordered" evidence="9">
    <location>
        <begin position="353"/>
        <end position="387"/>
    </location>
</feature>
<keyword evidence="3" id="KW-0677">Repeat</keyword>
<dbReference type="AlphaFoldDB" id="A0AAD8A320"/>
<dbReference type="PROSITE" id="PS00028">
    <property type="entry name" value="ZINC_FINGER_C2H2_1"/>
    <property type="match status" value="7"/>
</dbReference>
<dbReference type="PANTHER" id="PTHR16515">
    <property type="entry name" value="PR DOMAIN ZINC FINGER PROTEIN"/>
    <property type="match status" value="1"/>
</dbReference>
<dbReference type="InterPro" id="IPR050331">
    <property type="entry name" value="Zinc_finger"/>
</dbReference>